<feature type="modified residue" description="4-aspartylphosphate" evidence="10">
    <location>
        <position position="561"/>
    </location>
</feature>
<evidence type="ECO:0000256" key="5">
    <source>
        <dbReference type="ARBA" id="ARBA00022679"/>
    </source>
</evidence>
<keyword evidence="4 10" id="KW-0597">Phosphoprotein</keyword>
<dbReference type="InterPro" id="IPR001789">
    <property type="entry name" value="Sig_transdc_resp-reg_receiver"/>
</dbReference>
<evidence type="ECO:0000256" key="2">
    <source>
        <dbReference type="ARBA" id="ARBA00004370"/>
    </source>
</evidence>
<evidence type="ECO:0000259" key="14">
    <source>
        <dbReference type="PROSITE" id="PS50110"/>
    </source>
</evidence>
<dbReference type="EC" id="2.7.13.3" evidence="3"/>
<keyword evidence="12" id="KW-0812">Transmembrane</keyword>
<organism evidence="16">
    <name type="scientific">Caldithrix abyssi</name>
    <dbReference type="NCBI Taxonomy" id="187145"/>
    <lineage>
        <taxon>Bacteria</taxon>
        <taxon>Pseudomonadati</taxon>
        <taxon>Calditrichota</taxon>
        <taxon>Calditrichia</taxon>
        <taxon>Calditrichales</taxon>
        <taxon>Calditrichaceae</taxon>
        <taxon>Caldithrix</taxon>
    </lineage>
</organism>
<dbReference type="Pfam" id="PF02518">
    <property type="entry name" value="HATPase_c"/>
    <property type="match status" value="1"/>
</dbReference>
<dbReference type="CDD" id="cd16922">
    <property type="entry name" value="HATPase_EvgS-ArcB-TorS-like"/>
    <property type="match status" value="1"/>
</dbReference>
<dbReference type="PROSITE" id="PS50110">
    <property type="entry name" value="RESPONSE_REGULATORY"/>
    <property type="match status" value="1"/>
</dbReference>
<evidence type="ECO:0000313" key="16">
    <source>
        <dbReference type="EMBL" id="HHM02386.1"/>
    </source>
</evidence>
<feature type="transmembrane region" description="Helical" evidence="12">
    <location>
        <begin position="145"/>
        <end position="165"/>
    </location>
</feature>
<dbReference type="InterPro" id="IPR003660">
    <property type="entry name" value="HAMP_dom"/>
</dbReference>
<evidence type="ECO:0000256" key="4">
    <source>
        <dbReference type="ARBA" id="ARBA00022553"/>
    </source>
</evidence>
<dbReference type="SUPFAM" id="SSF55874">
    <property type="entry name" value="ATPase domain of HSP90 chaperone/DNA topoisomerase II/histidine kinase"/>
    <property type="match status" value="1"/>
</dbReference>
<dbReference type="PANTHER" id="PTHR45339:SF1">
    <property type="entry name" value="HYBRID SIGNAL TRANSDUCTION HISTIDINE KINASE J"/>
    <property type="match status" value="1"/>
</dbReference>
<dbReference type="SMART" id="SM00387">
    <property type="entry name" value="HATPase_c"/>
    <property type="match status" value="1"/>
</dbReference>
<dbReference type="CDD" id="cd17546">
    <property type="entry name" value="REC_hyHK_CKI1_RcsC-like"/>
    <property type="match status" value="1"/>
</dbReference>
<keyword evidence="8" id="KW-0067">ATP-binding</keyword>
<dbReference type="FunFam" id="1.10.287.130:FF:000002">
    <property type="entry name" value="Two-component osmosensing histidine kinase"/>
    <property type="match status" value="1"/>
</dbReference>
<evidence type="ECO:0000256" key="1">
    <source>
        <dbReference type="ARBA" id="ARBA00000085"/>
    </source>
</evidence>
<dbReference type="Gene3D" id="3.30.565.10">
    <property type="entry name" value="Histidine kinase-like ATPase, C-terminal domain"/>
    <property type="match status" value="1"/>
</dbReference>
<keyword evidence="6" id="KW-0547">Nucleotide-binding</keyword>
<dbReference type="InterPro" id="IPR036890">
    <property type="entry name" value="HATPase_C_sf"/>
</dbReference>
<feature type="domain" description="Histidine kinase" evidence="13">
    <location>
        <begin position="267"/>
        <end position="488"/>
    </location>
</feature>
<evidence type="ECO:0000256" key="10">
    <source>
        <dbReference type="PROSITE-ProRule" id="PRU00169"/>
    </source>
</evidence>
<evidence type="ECO:0000256" key="7">
    <source>
        <dbReference type="ARBA" id="ARBA00022777"/>
    </source>
</evidence>
<dbReference type="SUPFAM" id="SSF158472">
    <property type="entry name" value="HAMP domain-like"/>
    <property type="match status" value="1"/>
</dbReference>
<dbReference type="PROSITE" id="PS50109">
    <property type="entry name" value="HIS_KIN"/>
    <property type="match status" value="1"/>
</dbReference>
<dbReference type="PRINTS" id="PR00344">
    <property type="entry name" value="BCTRLSENSOR"/>
</dbReference>
<dbReference type="PANTHER" id="PTHR45339">
    <property type="entry name" value="HYBRID SIGNAL TRANSDUCTION HISTIDINE KINASE J"/>
    <property type="match status" value="1"/>
</dbReference>
<dbReference type="EMBL" id="DRLI01000197">
    <property type="protein sequence ID" value="HHM02386.1"/>
    <property type="molecule type" value="Genomic_DNA"/>
</dbReference>
<keyword evidence="12" id="KW-1133">Transmembrane helix</keyword>
<comment type="caution">
    <text evidence="16">The sequence shown here is derived from an EMBL/GenBank/DDBJ whole genome shotgun (WGS) entry which is preliminary data.</text>
</comment>
<dbReference type="SMART" id="SM00388">
    <property type="entry name" value="HisKA"/>
    <property type="match status" value="1"/>
</dbReference>
<comment type="catalytic activity">
    <reaction evidence="1">
        <text>ATP + protein L-histidine = ADP + protein N-phospho-L-histidine.</text>
        <dbReference type="EC" id="2.7.13.3"/>
    </reaction>
</comment>
<dbReference type="SMART" id="SM00448">
    <property type="entry name" value="REC"/>
    <property type="match status" value="1"/>
</dbReference>
<keyword evidence="7" id="KW-0418">Kinase</keyword>
<dbReference type="SUPFAM" id="SSF52172">
    <property type="entry name" value="CheY-like"/>
    <property type="match status" value="1"/>
</dbReference>
<dbReference type="GO" id="GO:0016020">
    <property type="term" value="C:membrane"/>
    <property type="evidence" value="ECO:0007669"/>
    <property type="project" value="UniProtKB-SubCell"/>
</dbReference>
<feature type="domain" description="HAMP" evidence="15">
    <location>
        <begin position="168"/>
        <end position="220"/>
    </location>
</feature>
<dbReference type="GO" id="GO:0005524">
    <property type="term" value="F:ATP binding"/>
    <property type="evidence" value="ECO:0007669"/>
    <property type="project" value="UniProtKB-KW"/>
</dbReference>
<keyword evidence="9" id="KW-0902">Two-component regulatory system</keyword>
<dbReference type="Pfam" id="PF00672">
    <property type="entry name" value="HAMP"/>
    <property type="match status" value="1"/>
</dbReference>
<dbReference type="Gene3D" id="3.40.50.2300">
    <property type="match status" value="1"/>
</dbReference>
<keyword evidence="12" id="KW-0472">Membrane</keyword>
<evidence type="ECO:0000256" key="6">
    <source>
        <dbReference type="ARBA" id="ARBA00022741"/>
    </source>
</evidence>
<dbReference type="InterPro" id="IPR004358">
    <property type="entry name" value="Sig_transdc_His_kin-like_C"/>
</dbReference>
<evidence type="ECO:0000256" key="3">
    <source>
        <dbReference type="ARBA" id="ARBA00012438"/>
    </source>
</evidence>
<evidence type="ECO:0000259" key="13">
    <source>
        <dbReference type="PROSITE" id="PS50109"/>
    </source>
</evidence>
<gene>
    <name evidence="16" type="ORF">ENJ15_05180</name>
</gene>
<dbReference type="InterPro" id="IPR005467">
    <property type="entry name" value="His_kinase_dom"/>
</dbReference>
<proteinExistence type="predicted"/>
<sequence length="636" mass="71805">MFSKLSIRNKLLLANILLGLIIPTFMVIYFQSRFIDNSVANLKKEALNSALLLSNSVTRSVELKDLNTAQTILEGAYNNPDIVFVRLLDSSGKLLCEYQSQFHQPDIQKNIKVEVPVVNSSGRRLGVLTLGMSNAGIYAQSDKNFVVLVLTMAVIFVLLVLSTFLTSRKIISPLRNLIESADRIGRGELDIPVKTEGQDEITMLARAFDQMRLRLKSSMEEVEEQKSTLEEAVHARTAELEQRNKDLEAQRQKAEEANRLKSEFLANMSHEIRTPMNGIMGMADLLMDTAMEPKQKELTKIINSSAVSLLRILNDILDISKIEVGKMELEKLEFHLPELVDELYAFFKPQAENRGLELTLKKDPGLPHIVRGDSTRLKQICINLLNNALKFTENGGIVFSVKLLNVENNPIRVLFEIKDSGIGIEQDKLQSIFESFRQGDGSMTRRFGGSGLGLTITRRLVELMDGQIEVESEPGISSTFRVTLPFDLIENTDQPEKYKPLTEADINLTDYKVLIAEDNMVNQKIIRRLTEKLGMTPTLVDNGRAAVESWENNDYDIILMDIQMPELDGLQATRQIRQKESDRHIPIIAVTANAMHGDREKCLAAGMDDYLSKPVRLEALRQKIYRHLQHDLVSLN</sequence>
<dbReference type="Pfam" id="PF00072">
    <property type="entry name" value="Response_reg"/>
    <property type="match status" value="1"/>
</dbReference>
<reference evidence="16" key="1">
    <citation type="journal article" date="2020" name="mSystems">
        <title>Genome- and Community-Level Interaction Insights into Carbon Utilization and Element Cycling Functions of Hydrothermarchaeota in Hydrothermal Sediment.</title>
        <authorList>
            <person name="Zhou Z."/>
            <person name="Liu Y."/>
            <person name="Xu W."/>
            <person name="Pan J."/>
            <person name="Luo Z.H."/>
            <person name="Li M."/>
        </authorList>
    </citation>
    <scope>NUCLEOTIDE SEQUENCE [LARGE SCALE GENOMIC DNA]</scope>
    <source>
        <strain evidence="16">HyVt-460</strain>
    </source>
</reference>
<dbReference type="Pfam" id="PF00512">
    <property type="entry name" value="HisKA"/>
    <property type="match status" value="1"/>
</dbReference>
<dbReference type="InterPro" id="IPR011006">
    <property type="entry name" value="CheY-like_superfamily"/>
</dbReference>
<dbReference type="InterPro" id="IPR003661">
    <property type="entry name" value="HisK_dim/P_dom"/>
</dbReference>
<dbReference type="CDD" id="cd06225">
    <property type="entry name" value="HAMP"/>
    <property type="match status" value="1"/>
</dbReference>
<evidence type="ECO:0000259" key="15">
    <source>
        <dbReference type="PROSITE" id="PS50885"/>
    </source>
</evidence>
<protein>
    <recommendedName>
        <fullName evidence="3">histidine kinase</fullName>
        <ecNumber evidence="3">2.7.13.3</ecNumber>
    </recommendedName>
</protein>
<evidence type="ECO:0000256" key="8">
    <source>
        <dbReference type="ARBA" id="ARBA00022840"/>
    </source>
</evidence>
<dbReference type="CDD" id="cd00082">
    <property type="entry name" value="HisKA"/>
    <property type="match status" value="1"/>
</dbReference>
<dbReference type="PROSITE" id="PS50885">
    <property type="entry name" value="HAMP"/>
    <property type="match status" value="1"/>
</dbReference>
<dbReference type="AlphaFoldDB" id="A0A7V5RPQ8"/>
<name>A0A7V5RPQ8_CALAY</name>
<keyword evidence="5" id="KW-0808">Transferase</keyword>
<keyword evidence="11" id="KW-0175">Coiled coil</keyword>
<dbReference type="InterPro" id="IPR003594">
    <property type="entry name" value="HATPase_dom"/>
</dbReference>
<feature type="domain" description="Response regulatory" evidence="14">
    <location>
        <begin position="512"/>
        <end position="628"/>
    </location>
</feature>
<dbReference type="Proteomes" id="UP000885771">
    <property type="component" value="Unassembled WGS sequence"/>
</dbReference>
<dbReference type="Gene3D" id="6.10.340.10">
    <property type="match status" value="1"/>
</dbReference>
<feature type="transmembrane region" description="Helical" evidence="12">
    <location>
        <begin position="12"/>
        <end position="30"/>
    </location>
</feature>
<dbReference type="Gene3D" id="1.10.287.130">
    <property type="match status" value="1"/>
</dbReference>
<feature type="coiled-coil region" evidence="11">
    <location>
        <begin position="212"/>
        <end position="267"/>
    </location>
</feature>
<evidence type="ECO:0000256" key="12">
    <source>
        <dbReference type="SAM" id="Phobius"/>
    </source>
</evidence>
<evidence type="ECO:0000256" key="11">
    <source>
        <dbReference type="SAM" id="Coils"/>
    </source>
</evidence>
<accession>A0A7V5RPQ8</accession>
<comment type="subcellular location">
    <subcellularLocation>
        <location evidence="2">Membrane</location>
    </subcellularLocation>
</comment>
<dbReference type="SUPFAM" id="SSF47384">
    <property type="entry name" value="Homodimeric domain of signal transducing histidine kinase"/>
    <property type="match status" value="1"/>
</dbReference>
<evidence type="ECO:0000256" key="9">
    <source>
        <dbReference type="ARBA" id="ARBA00023012"/>
    </source>
</evidence>
<dbReference type="FunFam" id="3.30.565.10:FF:000078">
    <property type="entry name" value="Two-component sensor histidine kinase"/>
    <property type="match status" value="1"/>
</dbReference>
<dbReference type="SMART" id="SM00304">
    <property type="entry name" value="HAMP"/>
    <property type="match status" value="1"/>
</dbReference>
<dbReference type="InterPro" id="IPR036097">
    <property type="entry name" value="HisK_dim/P_sf"/>
</dbReference>
<dbReference type="GO" id="GO:0000155">
    <property type="term" value="F:phosphorelay sensor kinase activity"/>
    <property type="evidence" value="ECO:0007669"/>
    <property type="project" value="InterPro"/>
</dbReference>